<reference evidence="2" key="2">
    <citation type="submission" date="2021-01" db="UniProtKB">
        <authorList>
            <consortium name="EnsemblPlants"/>
        </authorList>
    </citation>
    <scope>IDENTIFICATION</scope>
</reference>
<dbReference type="Gramene" id="QL09p039085:mrna">
    <property type="protein sequence ID" value="QL09p039085:mrna:CDS:1"/>
    <property type="gene ID" value="QL09p039085"/>
</dbReference>
<dbReference type="InParanoid" id="A0A7N2MKQ9"/>
<dbReference type="EnsemblPlants" id="QL09p039085:mrna">
    <property type="protein sequence ID" value="QL09p039085:mrna:CDS:1"/>
    <property type="gene ID" value="QL09p039085"/>
</dbReference>
<keyword evidence="3" id="KW-1185">Reference proteome</keyword>
<name>A0A7N2MKQ9_QUELO</name>
<sequence length="197" mass="22974">MDKHFTWKRSVETECRWRVGDGKTIDLWSDFWLPRRSNPNVLSPVLESLIDAKVEILIEESQRQWNHSLIDGIFTSDEAALIKSIPLSRVVVKADSLFWPFTNNDVYTSQSSYEFLKREASNEHPLTDPQHEKDLWSFNVSNKVKNLLWRACRKSLPSKQNLMRRTTIINCATCDKCKQETESAMHAMWACKELDVV</sequence>
<evidence type="ECO:0000313" key="2">
    <source>
        <dbReference type="EnsemblPlants" id="QL09p039085:mrna:CDS:1"/>
    </source>
</evidence>
<dbReference type="AlphaFoldDB" id="A0A7N2MKQ9"/>
<dbReference type="Proteomes" id="UP000594261">
    <property type="component" value="Chromosome 9"/>
</dbReference>
<evidence type="ECO:0000259" key="1">
    <source>
        <dbReference type="Pfam" id="PF13966"/>
    </source>
</evidence>
<dbReference type="Pfam" id="PF13966">
    <property type="entry name" value="zf-RVT"/>
    <property type="match status" value="1"/>
</dbReference>
<dbReference type="EMBL" id="LRBV02000009">
    <property type="status" value="NOT_ANNOTATED_CDS"/>
    <property type="molecule type" value="Genomic_DNA"/>
</dbReference>
<proteinExistence type="predicted"/>
<dbReference type="OMA" id="VETECRW"/>
<protein>
    <recommendedName>
        <fullName evidence="1">Reverse transcriptase zinc-binding domain-containing protein</fullName>
    </recommendedName>
</protein>
<dbReference type="InterPro" id="IPR026960">
    <property type="entry name" value="RVT-Znf"/>
</dbReference>
<evidence type="ECO:0000313" key="3">
    <source>
        <dbReference type="Proteomes" id="UP000594261"/>
    </source>
</evidence>
<accession>A0A7N2MKQ9</accession>
<organism evidence="2 3">
    <name type="scientific">Quercus lobata</name>
    <name type="common">Valley oak</name>
    <dbReference type="NCBI Taxonomy" id="97700"/>
    <lineage>
        <taxon>Eukaryota</taxon>
        <taxon>Viridiplantae</taxon>
        <taxon>Streptophyta</taxon>
        <taxon>Embryophyta</taxon>
        <taxon>Tracheophyta</taxon>
        <taxon>Spermatophyta</taxon>
        <taxon>Magnoliopsida</taxon>
        <taxon>eudicotyledons</taxon>
        <taxon>Gunneridae</taxon>
        <taxon>Pentapetalae</taxon>
        <taxon>rosids</taxon>
        <taxon>fabids</taxon>
        <taxon>Fagales</taxon>
        <taxon>Fagaceae</taxon>
        <taxon>Quercus</taxon>
    </lineage>
</organism>
<reference evidence="2 3" key="1">
    <citation type="journal article" date="2016" name="G3 (Bethesda)">
        <title>First Draft Assembly and Annotation of the Genome of a California Endemic Oak Quercus lobata Nee (Fagaceae).</title>
        <authorList>
            <person name="Sork V.L."/>
            <person name="Fitz-Gibbon S.T."/>
            <person name="Puiu D."/>
            <person name="Crepeau M."/>
            <person name="Gugger P.F."/>
            <person name="Sherman R."/>
            <person name="Stevens K."/>
            <person name="Langley C.H."/>
            <person name="Pellegrini M."/>
            <person name="Salzberg S.L."/>
        </authorList>
    </citation>
    <scope>NUCLEOTIDE SEQUENCE [LARGE SCALE GENOMIC DNA]</scope>
    <source>
        <strain evidence="2 3">cv. SW786</strain>
    </source>
</reference>
<feature type="domain" description="Reverse transcriptase zinc-binding" evidence="1">
    <location>
        <begin position="107"/>
        <end position="193"/>
    </location>
</feature>